<organism evidence="3 4">
    <name type="scientific">Aphanomyces stellatus</name>
    <dbReference type="NCBI Taxonomy" id="120398"/>
    <lineage>
        <taxon>Eukaryota</taxon>
        <taxon>Sar</taxon>
        <taxon>Stramenopiles</taxon>
        <taxon>Oomycota</taxon>
        <taxon>Saprolegniomycetes</taxon>
        <taxon>Saprolegniales</taxon>
        <taxon>Verrucalvaceae</taxon>
        <taxon>Aphanomyces</taxon>
    </lineage>
</organism>
<dbReference type="EMBL" id="CAADRA010006983">
    <property type="protein sequence ID" value="VFT97787.1"/>
    <property type="molecule type" value="Genomic_DNA"/>
</dbReference>
<keyword evidence="4" id="KW-1185">Reference proteome</keyword>
<feature type="compositionally biased region" description="Low complexity" evidence="1">
    <location>
        <begin position="27"/>
        <end position="38"/>
    </location>
</feature>
<evidence type="ECO:0000313" key="4">
    <source>
        <dbReference type="Proteomes" id="UP000332933"/>
    </source>
</evidence>
<evidence type="ECO:0000313" key="2">
    <source>
        <dbReference type="EMBL" id="KAF0687142.1"/>
    </source>
</evidence>
<accession>A0A485LHX8</accession>
<dbReference type="AlphaFoldDB" id="A0A485LHX8"/>
<protein>
    <submittedName>
        <fullName evidence="3">Aste57867_21113 protein</fullName>
    </submittedName>
</protein>
<feature type="compositionally biased region" description="Basic and acidic residues" evidence="1">
    <location>
        <begin position="84"/>
        <end position="97"/>
    </location>
</feature>
<evidence type="ECO:0000313" key="3">
    <source>
        <dbReference type="EMBL" id="VFT97787.1"/>
    </source>
</evidence>
<dbReference type="EMBL" id="VJMH01006957">
    <property type="protein sequence ID" value="KAF0687142.1"/>
    <property type="molecule type" value="Genomic_DNA"/>
</dbReference>
<reference evidence="3 4" key="1">
    <citation type="submission" date="2019-03" db="EMBL/GenBank/DDBJ databases">
        <authorList>
            <person name="Gaulin E."/>
            <person name="Dumas B."/>
        </authorList>
    </citation>
    <scope>NUCLEOTIDE SEQUENCE [LARGE SCALE GENOMIC DNA]</scope>
    <source>
        <strain evidence="3">CBS 568.67</strain>
    </source>
</reference>
<dbReference type="OrthoDB" id="75493at2759"/>
<name>A0A485LHX8_9STRA</name>
<evidence type="ECO:0000256" key="1">
    <source>
        <dbReference type="SAM" id="MobiDB-lite"/>
    </source>
</evidence>
<dbReference type="Proteomes" id="UP000332933">
    <property type="component" value="Unassembled WGS sequence"/>
</dbReference>
<gene>
    <name evidence="3" type="primary">Aste57867_21113</name>
    <name evidence="2" type="ORF">As57867_021045</name>
    <name evidence="3" type="ORF">ASTE57867_21113</name>
</gene>
<proteinExistence type="predicted"/>
<feature type="region of interest" description="Disordered" evidence="1">
    <location>
        <begin position="1"/>
        <end position="106"/>
    </location>
</feature>
<reference evidence="2" key="2">
    <citation type="submission" date="2019-06" db="EMBL/GenBank/DDBJ databases">
        <title>Genomics analysis of Aphanomyces spp. identifies a new class of oomycete effector associated with host adaptation.</title>
        <authorList>
            <person name="Gaulin E."/>
        </authorList>
    </citation>
    <scope>NUCLEOTIDE SEQUENCE</scope>
    <source>
        <strain evidence="2">CBS 578.67</strain>
    </source>
</reference>
<sequence>MSTWTLPPLRMMQPMKSEPMAEPPTAAPAMTTNKPTAPIVAGLPPRPSTIDDRSTQSPGESDSDDDGSDRPTSRGRPPLSGAKESSRSEREGRLAKDRQRKTKYRKEKLAQLNELKSTASALELQLEQLVKQKHDKMTSKRFHPAMTANGRPSVWKDIAEAEVGNVQESIKLQETLFHSLEQQLEQAIELKRKLGDRNDAPLCFDPRRRPDVYLPMNSLGQHPSLRLQSIHSMLDQQYHHMHDGLMSKLPTADNEGPYGLVLLPSRISFLEMKKFGVVYGHANDVAEVVWRLRLSGGPGAKVEMLDEHTCFIQVVDKTSRQHFISKRYIEHGRVVILFRSVLYDELFPDQNGTKDHIISWFLVEDISHGRDTYATSSIRSYTQVCLNALSTASAHDYNVYMKEATKHNDLLNDELHRHFRCLILS</sequence>